<dbReference type="OrthoDB" id="2143842at2759"/>
<accession>A0A1Y2CHU1</accession>
<keyword evidence="1" id="KW-0732">Signal</keyword>
<feature type="signal peptide" evidence="1">
    <location>
        <begin position="1"/>
        <end position="21"/>
    </location>
</feature>
<proteinExistence type="predicted"/>
<keyword evidence="3" id="KW-1185">Reference proteome</keyword>
<evidence type="ECO:0000256" key="1">
    <source>
        <dbReference type="SAM" id="SignalP"/>
    </source>
</evidence>
<name>A0A1Y2CHU1_9FUNG</name>
<gene>
    <name evidence="2" type="ORF">BCR33DRAFT_715643</name>
</gene>
<reference evidence="2 3" key="1">
    <citation type="submission" date="2016-07" db="EMBL/GenBank/DDBJ databases">
        <title>Pervasive Adenine N6-methylation of Active Genes in Fungi.</title>
        <authorList>
            <consortium name="DOE Joint Genome Institute"/>
            <person name="Mondo S.J."/>
            <person name="Dannebaum R.O."/>
            <person name="Kuo R.C."/>
            <person name="Labutti K."/>
            <person name="Haridas S."/>
            <person name="Kuo A."/>
            <person name="Salamov A."/>
            <person name="Ahrendt S.R."/>
            <person name="Lipzen A."/>
            <person name="Sullivan W."/>
            <person name="Andreopoulos W.B."/>
            <person name="Clum A."/>
            <person name="Lindquist E."/>
            <person name="Daum C."/>
            <person name="Ramamoorthy G.K."/>
            <person name="Gryganskyi A."/>
            <person name="Culley D."/>
            <person name="Magnuson J.K."/>
            <person name="James T.Y."/>
            <person name="O'Malley M.A."/>
            <person name="Stajich J.E."/>
            <person name="Spatafora J.W."/>
            <person name="Visel A."/>
            <person name="Grigoriev I.V."/>
        </authorList>
    </citation>
    <scope>NUCLEOTIDE SEQUENCE [LARGE SCALE GENOMIC DNA]</scope>
    <source>
        <strain evidence="2 3">JEL800</strain>
    </source>
</reference>
<dbReference type="Proteomes" id="UP000193642">
    <property type="component" value="Unassembled WGS sequence"/>
</dbReference>
<feature type="chain" id="PRO_5011000115" evidence="1">
    <location>
        <begin position="22"/>
        <end position="101"/>
    </location>
</feature>
<evidence type="ECO:0000313" key="3">
    <source>
        <dbReference type="Proteomes" id="UP000193642"/>
    </source>
</evidence>
<evidence type="ECO:0000313" key="2">
    <source>
        <dbReference type="EMBL" id="ORY46599.1"/>
    </source>
</evidence>
<dbReference type="AlphaFoldDB" id="A0A1Y2CHU1"/>
<organism evidence="2 3">
    <name type="scientific">Rhizoclosmatium globosum</name>
    <dbReference type="NCBI Taxonomy" id="329046"/>
    <lineage>
        <taxon>Eukaryota</taxon>
        <taxon>Fungi</taxon>
        <taxon>Fungi incertae sedis</taxon>
        <taxon>Chytridiomycota</taxon>
        <taxon>Chytridiomycota incertae sedis</taxon>
        <taxon>Chytridiomycetes</taxon>
        <taxon>Chytridiales</taxon>
        <taxon>Chytriomycetaceae</taxon>
        <taxon>Rhizoclosmatium</taxon>
    </lineage>
</organism>
<sequence>MHVLKRLTIIVVVGTAADVYAGPLTYATCTACNLGACACYAAAGLTFGTVTLGAVAGGPITWWAWFFGGTAATGTAAATACSAAQGICMAACTPLLVAPTP</sequence>
<comment type="caution">
    <text evidence="2">The sequence shown here is derived from an EMBL/GenBank/DDBJ whole genome shotgun (WGS) entry which is preliminary data.</text>
</comment>
<protein>
    <submittedName>
        <fullName evidence="2">Uncharacterized protein</fullName>
    </submittedName>
</protein>
<dbReference type="EMBL" id="MCGO01000016">
    <property type="protein sequence ID" value="ORY46599.1"/>
    <property type="molecule type" value="Genomic_DNA"/>
</dbReference>